<reference evidence="3" key="1">
    <citation type="journal article" date="2013" name="Nature">
        <title>Draft genome of the wheat A-genome progenitor Triticum urartu.</title>
        <authorList>
            <person name="Ling H.Q."/>
            <person name="Zhao S."/>
            <person name="Liu D."/>
            <person name="Wang J."/>
            <person name="Sun H."/>
            <person name="Zhang C."/>
            <person name="Fan H."/>
            <person name="Li D."/>
            <person name="Dong L."/>
            <person name="Tao Y."/>
            <person name="Gao C."/>
            <person name="Wu H."/>
            <person name="Li Y."/>
            <person name="Cui Y."/>
            <person name="Guo X."/>
            <person name="Zheng S."/>
            <person name="Wang B."/>
            <person name="Yu K."/>
            <person name="Liang Q."/>
            <person name="Yang W."/>
            <person name="Lou X."/>
            <person name="Chen J."/>
            <person name="Feng M."/>
            <person name="Jian J."/>
            <person name="Zhang X."/>
            <person name="Luo G."/>
            <person name="Jiang Y."/>
            <person name="Liu J."/>
            <person name="Wang Z."/>
            <person name="Sha Y."/>
            <person name="Zhang B."/>
            <person name="Wu H."/>
            <person name="Tang D."/>
            <person name="Shen Q."/>
            <person name="Xue P."/>
            <person name="Zou S."/>
            <person name="Wang X."/>
            <person name="Liu X."/>
            <person name="Wang F."/>
            <person name="Yang Y."/>
            <person name="An X."/>
            <person name="Dong Z."/>
            <person name="Zhang K."/>
            <person name="Zhang X."/>
            <person name="Luo M.C."/>
            <person name="Dvorak J."/>
            <person name="Tong Y."/>
            <person name="Wang J."/>
            <person name="Yang H."/>
            <person name="Li Z."/>
            <person name="Wang D."/>
            <person name="Zhang A."/>
            <person name="Wang J."/>
        </authorList>
    </citation>
    <scope>NUCLEOTIDE SEQUENCE</scope>
    <source>
        <strain evidence="3">cv. G1812</strain>
    </source>
</reference>
<dbReference type="Gramene" id="TuG1812G0500005103.01.T01">
    <property type="protein sequence ID" value="TuG1812G0500005103.01.T01.cds469833"/>
    <property type="gene ID" value="TuG1812G0500005103.01"/>
</dbReference>
<dbReference type="AlphaFoldDB" id="A0A8R7UL55"/>
<proteinExistence type="predicted"/>
<name>A0A8R7UL55_TRIUA</name>
<reference evidence="2" key="2">
    <citation type="submission" date="2018-03" db="EMBL/GenBank/DDBJ databases">
        <title>The Triticum urartu genome reveals the dynamic nature of wheat genome evolution.</title>
        <authorList>
            <person name="Ling H."/>
            <person name="Ma B."/>
            <person name="Shi X."/>
            <person name="Liu H."/>
            <person name="Dong L."/>
            <person name="Sun H."/>
            <person name="Cao Y."/>
            <person name="Gao Q."/>
            <person name="Zheng S."/>
            <person name="Li Y."/>
            <person name="Yu Y."/>
            <person name="Du H."/>
            <person name="Qi M."/>
            <person name="Li Y."/>
            <person name="Yu H."/>
            <person name="Cui Y."/>
            <person name="Wang N."/>
            <person name="Chen C."/>
            <person name="Wu H."/>
            <person name="Zhao Y."/>
            <person name="Zhang J."/>
            <person name="Li Y."/>
            <person name="Zhou W."/>
            <person name="Zhang B."/>
            <person name="Hu W."/>
            <person name="Eijk M."/>
            <person name="Tang J."/>
            <person name="Witsenboer H."/>
            <person name="Zhao S."/>
            <person name="Li Z."/>
            <person name="Zhang A."/>
            <person name="Wang D."/>
            <person name="Liang C."/>
        </authorList>
    </citation>
    <scope>NUCLEOTIDE SEQUENCE [LARGE SCALE GENOMIC DNA]</scope>
    <source>
        <strain evidence="2">cv. G1812</strain>
    </source>
</reference>
<feature type="compositionally biased region" description="Pro residues" evidence="1">
    <location>
        <begin position="11"/>
        <end position="20"/>
    </location>
</feature>
<accession>A0A8R7UL55</accession>
<feature type="region of interest" description="Disordered" evidence="1">
    <location>
        <begin position="124"/>
        <end position="150"/>
    </location>
</feature>
<feature type="region of interest" description="Disordered" evidence="1">
    <location>
        <begin position="1"/>
        <end position="23"/>
    </location>
</feature>
<evidence type="ECO:0000313" key="3">
    <source>
        <dbReference type="Proteomes" id="UP000015106"/>
    </source>
</evidence>
<dbReference type="EnsemblPlants" id="TuG1812G0500005103.01.T01">
    <property type="protein sequence ID" value="TuG1812G0500005103.01.T01.cds469833"/>
    <property type="gene ID" value="TuG1812G0500005103.01"/>
</dbReference>
<evidence type="ECO:0000256" key="1">
    <source>
        <dbReference type="SAM" id="MobiDB-lite"/>
    </source>
</evidence>
<protein>
    <submittedName>
        <fullName evidence="2">Uncharacterized protein</fullName>
    </submittedName>
</protein>
<keyword evidence="3" id="KW-1185">Reference proteome</keyword>
<reference evidence="2" key="3">
    <citation type="submission" date="2022-06" db="UniProtKB">
        <authorList>
            <consortium name="EnsemblPlants"/>
        </authorList>
    </citation>
    <scope>IDENTIFICATION</scope>
</reference>
<sequence length="150" mass="16436">MTLPIDEIELLPPPVLPQPYPLRANQPPCPWDFAARRLVSPAWRPQAGSPRPGWRRAPPRPRTRTTLRASPPSPAVPNRRTRCGRRPRSWRRRGWPASPVDVLLPLVLRDLEGDGVGGHHLRLGHVGPGGDHGAAPSRLSSFTSAPAALP</sequence>
<dbReference type="EnsemblPlants" id="TuG1812G0500005103.01.T02">
    <property type="protein sequence ID" value="TuG1812G0500005103.01.T02.cds469833"/>
    <property type="gene ID" value="TuG1812G0500005103.01"/>
</dbReference>
<feature type="region of interest" description="Disordered" evidence="1">
    <location>
        <begin position="42"/>
        <end position="94"/>
    </location>
</feature>
<feature type="compositionally biased region" description="Basic residues" evidence="1">
    <location>
        <begin position="53"/>
        <end position="65"/>
    </location>
</feature>
<organism evidence="2 3">
    <name type="scientific">Triticum urartu</name>
    <name type="common">Red wild einkorn</name>
    <name type="synonym">Crithodium urartu</name>
    <dbReference type="NCBI Taxonomy" id="4572"/>
    <lineage>
        <taxon>Eukaryota</taxon>
        <taxon>Viridiplantae</taxon>
        <taxon>Streptophyta</taxon>
        <taxon>Embryophyta</taxon>
        <taxon>Tracheophyta</taxon>
        <taxon>Spermatophyta</taxon>
        <taxon>Magnoliopsida</taxon>
        <taxon>Liliopsida</taxon>
        <taxon>Poales</taxon>
        <taxon>Poaceae</taxon>
        <taxon>BOP clade</taxon>
        <taxon>Pooideae</taxon>
        <taxon>Triticodae</taxon>
        <taxon>Triticeae</taxon>
        <taxon>Triticinae</taxon>
        <taxon>Triticum</taxon>
    </lineage>
</organism>
<feature type="compositionally biased region" description="Basic residues" evidence="1">
    <location>
        <begin position="79"/>
        <end position="94"/>
    </location>
</feature>
<dbReference type="Proteomes" id="UP000015106">
    <property type="component" value="Chromosome 5"/>
</dbReference>
<dbReference type="Gramene" id="TuG1812G0500005103.01.T02">
    <property type="protein sequence ID" value="TuG1812G0500005103.01.T02.cds469833"/>
    <property type="gene ID" value="TuG1812G0500005103.01"/>
</dbReference>
<evidence type="ECO:0000313" key="2">
    <source>
        <dbReference type="EnsemblPlants" id="TuG1812G0500005103.01.T01.cds469833"/>
    </source>
</evidence>